<protein>
    <recommendedName>
        <fullName evidence="4">GH18 domain-containing protein</fullName>
    </recommendedName>
</protein>
<dbReference type="Pfam" id="PF23916">
    <property type="entry name" value="TIM-barrel_EndoS"/>
    <property type="match status" value="1"/>
</dbReference>
<keyword evidence="1" id="KW-0732">Signal</keyword>
<dbReference type="InterPro" id="IPR001579">
    <property type="entry name" value="Glyco_hydro_18_chit_AS"/>
</dbReference>
<dbReference type="AlphaFoldDB" id="A0AAV7KL88"/>
<accession>A0AAV7KL88</accession>
<dbReference type="GO" id="GO:0006032">
    <property type="term" value="P:chitin catabolic process"/>
    <property type="evidence" value="ECO:0007669"/>
    <property type="project" value="UniProtKB-ARBA"/>
</dbReference>
<dbReference type="PROSITE" id="PS51910">
    <property type="entry name" value="GH18_2"/>
    <property type="match status" value="1"/>
</dbReference>
<keyword evidence="6" id="KW-1185">Reference proteome</keyword>
<proteinExistence type="predicted"/>
<dbReference type="Gene3D" id="3.20.20.80">
    <property type="entry name" value="Glycosidases"/>
    <property type="match status" value="1"/>
</dbReference>
<evidence type="ECO:0000256" key="1">
    <source>
        <dbReference type="ARBA" id="ARBA00022729"/>
    </source>
</evidence>
<evidence type="ECO:0000256" key="3">
    <source>
        <dbReference type="ARBA" id="ARBA00023295"/>
    </source>
</evidence>
<dbReference type="SUPFAM" id="SSF51445">
    <property type="entry name" value="(Trans)glycosidases"/>
    <property type="match status" value="1"/>
</dbReference>
<reference evidence="5 6" key="1">
    <citation type="journal article" date="2023" name="BMC Biol.">
        <title>The compact genome of the sponge Oopsacas minuta (Hexactinellida) is lacking key metazoan core genes.</title>
        <authorList>
            <person name="Santini S."/>
            <person name="Schenkelaars Q."/>
            <person name="Jourda C."/>
            <person name="Duchesne M."/>
            <person name="Belahbib H."/>
            <person name="Rocher C."/>
            <person name="Selva M."/>
            <person name="Riesgo A."/>
            <person name="Vervoort M."/>
            <person name="Leys S.P."/>
            <person name="Kodjabachian L."/>
            <person name="Le Bivic A."/>
            <person name="Borchiellini C."/>
            <person name="Claverie J.M."/>
            <person name="Renard E."/>
        </authorList>
    </citation>
    <scope>NUCLEOTIDE SEQUENCE [LARGE SCALE GENOMIC DNA]</scope>
    <source>
        <strain evidence="5">SPO-2</strain>
    </source>
</reference>
<organism evidence="5 6">
    <name type="scientific">Oopsacas minuta</name>
    <dbReference type="NCBI Taxonomy" id="111878"/>
    <lineage>
        <taxon>Eukaryota</taxon>
        <taxon>Metazoa</taxon>
        <taxon>Porifera</taxon>
        <taxon>Hexactinellida</taxon>
        <taxon>Hexasterophora</taxon>
        <taxon>Lyssacinosida</taxon>
        <taxon>Leucopsacidae</taxon>
        <taxon>Oopsacas</taxon>
    </lineage>
</organism>
<keyword evidence="3" id="KW-0326">Glycosidase</keyword>
<gene>
    <name evidence="5" type="ORF">LOD99_9820</name>
</gene>
<dbReference type="EMBL" id="JAKMXF010000006">
    <property type="protein sequence ID" value="KAI6661813.1"/>
    <property type="molecule type" value="Genomic_DNA"/>
</dbReference>
<dbReference type="InterPro" id="IPR001223">
    <property type="entry name" value="Glyco_hydro18_cat"/>
</dbReference>
<evidence type="ECO:0000313" key="6">
    <source>
        <dbReference type="Proteomes" id="UP001165289"/>
    </source>
</evidence>
<evidence type="ECO:0000259" key="4">
    <source>
        <dbReference type="PROSITE" id="PS51910"/>
    </source>
</evidence>
<dbReference type="InterPro" id="IPR017853">
    <property type="entry name" value="GH"/>
</dbReference>
<evidence type="ECO:0000313" key="5">
    <source>
        <dbReference type="EMBL" id="KAI6661813.1"/>
    </source>
</evidence>
<dbReference type="GO" id="GO:0005975">
    <property type="term" value="P:carbohydrate metabolic process"/>
    <property type="evidence" value="ECO:0007669"/>
    <property type="project" value="InterPro"/>
</dbReference>
<dbReference type="Proteomes" id="UP001165289">
    <property type="component" value="Unassembled WGS sequence"/>
</dbReference>
<name>A0AAV7KL88_9METZ</name>
<keyword evidence="2" id="KW-0378">Hydrolase</keyword>
<dbReference type="GO" id="GO:0004568">
    <property type="term" value="F:chitinase activity"/>
    <property type="evidence" value="ECO:0007669"/>
    <property type="project" value="UniProtKB-ARBA"/>
</dbReference>
<sequence>MYGGANWDNLIKTVRNCTPVKAKRIAIKNPNITFFFLCRQYIVINNQGQLRMFNPGDAVFFSGIPWYGVAPQCDAYNKNHMTVAYTTPDDSQQFLNIASYTLADGSPAVDVVCIFGGNYCTNELPSLRANNNNPPTLNQFNPNIQEVLDSGVVKALQDKGITVLLTILNGHSAVGWSQFTSEIVATAFVNYLKTDIVDKYGLDGIDIDDEYSIGIPNQTSLVMVTSIMQQLMPDKIISKALFNDIHNFDTIYKGKKLSDTLDYGWEMTYGGNPIFRLPQYVDKGMGKDRLSLGFWFGQISPNPEKDVQWIKDNGYEGLMVFDFQAPSDTVMMGTLVNALYGIGNWNCQ</sequence>
<comment type="caution">
    <text evidence="5">The sequence shown here is derived from an EMBL/GenBank/DDBJ whole genome shotgun (WGS) entry which is preliminary data.</text>
</comment>
<dbReference type="InterPro" id="IPR057016">
    <property type="entry name" value="EndoS_F2-like_TIM-barrel"/>
</dbReference>
<feature type="domain" description="GH18" evidence="4">
    <location>
        <begin position="109"/>
        <end position="338"/>
    </location>
</feature>
<dbReference type="PROSITE" id="PS01095">
    <property type="entry name" value="GH18_1"/>
    <property type="match status" value="1"/>
</dbReference>
<evidence type="ECO:0000256" key="2">
    <source>
        <dbReference type="ARBA" id="ARBA00022801"/>
    </source>
</evidence>